<accession>L0A638</accession>
<dbReference type="PATRIC" id="fig|937777.3.peg.3181"/>
<dbReference type="KEGG" id="dpd:Deipe_3167"/>
<proteinExistence type="predicted"/>
<reference evidence="2" key="1">
    <citation type="submission" date="2012-03" db="EMBL/GenBank/DDBJ databases">
        <title>Complete sequence of chromosome of Deinococcus peraridilitoris DSM 19664.</title>
        <authorList>
            <person name="Lucas S."/>
            <person name="Copeland A."/>
            <person name="Lapidus A."/>
            <person name="Glavina del Rio T."/>
            <person name="Dalin E."/>
            <person name="Tice H."/>
            <person name="Bruce D."/>
            <person name="Goodwin L."/>
            <person name="Pitluck S."/>
            <person name="Peters L."/>
            <person name="Mikhailova N."/>
            <person name="Lu M."/>
            <person name="Kyrpides N."/>
            <person name="Mavromatis K."/>
            <person name="Ivanova N."/>
            <person name="Brettin T."/>
            <person name="Detter J.C."/>
            <person name="Han C."/>
            <person name="Larimer F."/>
            <person name="Land M."/>
            <person name="Hauser L."/>
            <person name="Markowitz V."/>
            <person name="Cheng J.-F."/>
            <person name="Hugenholtz P."/>
            <person name="Woyke T."/>
            <person name="Wu D."/>
            <person name="Pukall R."/>
            <person name="Steenblock K."/>
            <person name="Brambilla E."/>
            <person name="Klenk H.-P."/>
            <person name="Eisen J.A."/>
        </authorList>
    </citation>
    <scope>NUCLEOTIDE SEQUENCE [LARGE SCALE GENOMIC DNA]</scope>
    <source>
        <strain evidence="2">DSM 19664 / LMG 22246 / CIP 109416 / KR-200</strain>
    </source>
</reference>
<dbReference type="EMBL" id="CP003382">
    <property type="protein sequence ID" value="AFZ68612.1"/>
    <property type="molecule type" value="Genomic_DNA"/>
</dbReference>
<dbReference type="Proteomes" id="UP000010467">
    <property type="component" value="Chromosome"/>
</dbReference>
<keyword evidence="2" id="KW-1185">Reference proteome</keyword>
<dbReference type="HOGENOM" id="CLU_2117002_0_0_0"/>
<sequence length="114" mass="12777">MYNVRNTYSILTLRILNNPHRDGNYGNGSSLYTHVMTYVAYEALEVTPAVLAHPELAQRWKYAAQNNLIKAVGRGRYSAVLDERLATALRHTLPEVVMYCYNDGDDTICIGAPA</sequence>
<evidence type="ECO:0000313" key="2">
    <source>
        <dbReference type="Proteomes" id="UP000010467"/>
    </source>
</evidence>
<protein>
    <submittedName>
        <fullName evidence="1">Uncharacterized protein</fullName>
    </submittedName>
</protein>
<organism evidence="1 2">
    <name type="scientific">Deinococcus peraridilitoris (strain DSM 19664 / LMG 22246 / CIP 109416 / KR-200)</name>
    <dbReference type="NCBI Taxonomy" id="937777"/>
    <lineage>
        <taxon>Bacteria</taxon>
        <taxon>Thermotogati</taxon>
        <taxon>Deinococcota</taxon>
        <taxon>Deinococci</taxon>
        <taxon>Deinococcales</taxon>
        <taxon>Deinococcaceae</taxon>
        <taxon>Deinococcus</taxon>
    </lineage>
</organism>
<evidence type="ECO:0000313" key="1">
    <source>
        <dbReference type="EMBL" id="AFZ68612.1"/>
    </source>
</evidence>
<dbReference type="AlphaFoldDB" id="L0A638"/>
<gene>
    <name evidence="1" type="ordered locus">Deipe_3167</name>
</gene>
<name>L0A638_DEIPD</name>